<name>A0AA48RBS1_9ZZZZ</name>
<organism evidence="1">
    <name type="scientific">freshwater sediment metagenome</name>
    <dbReference type="NCBI Taxonomy" id="556182"/>
    <lineage>
        <taxon>unclassified sequences</taxon>
        <taxon>metagenomes</taxon>
        <taxon>ecological metagenomes</taxon>
    </lineage>
</organism>
<proteinExistence type="predicted"/>
<sequence length="199" mass="20711">MKKSFAGWTALVLASGIGVQQAPAFEFPKFGVPQILGGGKEQQQAPGATAECPVIVAEDGAQMVRTPAGAEAAAVHHQVSIKEIARECIVEGDHVIIRVGVEGDAMLGPTGAPGSYGATIRVALRKTHDDSIVTTKNYKVSATIPAGAARADFRLLADPISAPPSPKAQDEYEILVGFTDGSATGAAEAPERGKKKRRR</sequence>
<gene>
    <name evidence="1" type="ORF">AMST5_00381</name>
</gene>
<reference evidence="1" key="1">
    <citation type="submission" date="2023-07" db="EMBL/GenBank/DDBJ databases">
        <authorList>
            <person name="Pelsma A.J. K."/>
        </authorList>
    </citation>
    <scope>NUCLEOTIDE SEQUENCE</scope>
</reference>
<accession>A0AA48RBS1</accession>
<evidence type="ECO:0000313" key="1">
    <source>
        <dbReference type="EMBL" id="CAJ0851198.1"/>
    </source>
</evidence>
<dbReference type="EMBL" id="OY288114">
    <property type="protein sequence ID" value="CAJ0851198.1"/>
    <property type="molecule type" value="Genomic_DNA"/>
</dbReference>
<dbReference type="AlphaFoldDB" id="A0AA48RBS1"/>
<protein>
    <submittedName>
        <fullName evidence="1">Uncharacterized protein</fullName>
    </submittedName>
</protein>